<evidence type="ECO:0000256" key="1">
    <source>
        <dbReference type="SAM" id="MobiDB-lite"/>
    </source>
</evidence>
<dbReference type="Proteomes" id="UP000034841">
    <property type="component" value="Unassembled WGS sequence"/>
</dbReference>
<sequence>MTRAHRAIGLSRQFSHLTTHAAKAPDASSTSSTSTLPPTSVSGTPLTGPTHHEAYIPSTFETLQNFDATSKTISTSAGALPASPIMDPEWRMTQGFFRASKPRRRPPVGRFRKLFSRSPYARMLASPLRVDPLTDAFLPREFLASFEVVRHPETSSPWWAPLIEDVPPPVKADVGEKEKIEGEGQREDGMEMGTEEDIHEEAEAMATVAAESTAQSFSLDAPLPDSVEASSSDPAYIATPRLAGASQQPSPDTSTNATAPQIKTPSNLRAYTILSSRILSTLDTRLGGSPKGFPFLAARRSNHMAWIQRSPPVWHHDMAGVMLAMLRARALDDFALLADPASLGKKYPKTAAAATQTDAGSLAEKAGPTSPLLCAAYGTEWLSPLVRVASWAELLTAVPDKTLRGAVLWLPASADAVVPADVAPDGRTYAFAGVQYNAHVPIHNLTRLLGEEGVLKVRGMFPEMRDAELVLLVRPASIHLRTRLWQLEGYLSETGPAAKERLAE</sequence>
<proteinExistence type="predicted"/>
<feature type="compositionally biased region" description="Basic and acidic residues" evidence="1">
    <location>
        <begin position="173"/>
        <end position="189"/>
    </location>
</feature>
<evidence type="ECO:0000313" key="3">
    <source>
        <dbReference type="Proteomes" id="UP000034841"/>
    </source>
</evidence>
<organism evidence="2 3">
    <name type="scientific">Ceratocystis fimbriata f. sp. platani</name>
    <dbReference type="NCBI Taxonomy" id="88771"/>
    <lineage>
        <taxon>Eukaryota</taxon>
        <taxon>Fungi</taxon>
        <taxon>Dikarya</taxon>
        <taxon>Ascomycota</taxon>
        <taxon>Pezizomycotina</taxon>
        <taxon>Sordariomycetes</taxon>
        <taxon>Hypocreomycetidae</taxon>
        <taxon>Microascales</taxon>
        <taxon>Ceratocystidaceae</taxon>
        <taxon>Ceratocystis</taxon>
    </lineage>
</organism>
<protein>
    <submittedName>
        <fullName evidence="2">Uncharacterized protein</fullName>
    </submittedName>
</protein>
<gene>
    <name evidence="2" type="ORF">CFO_g1231</name>
</gene>
<name>A0A0F8B3W5_CERFI</name>
<feature type="region of interest" description="Disordered" evidence="1">
    <location>
        <begin position="242"/>
        <end position="261"/>
    </location>
</feature>
<reference evidence="2 3" key="1">
    <citation type="submission" date="2015-04" db="EMBL/GenBank/DDBJ databases">
        <title>Genome sequence of Ceratocystis platani, a major pathogen of plane trees.</title>
        <authorList>
            <person name="Belbahri L."/>
        </authorList>
    </citation>
    <scope>NUCLEOTIDE SEQUENCE [LARGE SCALE GENOMIC DNA]</scope>
    <source>
        <strain evidence="2 3">CFO</strain>
    </source>
</reference>
<keyword evidence="3" id="KW-1185">Reference proteome</keyword>
<feature type="region of interest" description="Disordered" evidence="1">
    <location>
        <begin position="164"/>
        <end position="191"/>
    </location>
</feature>
<feature type="compositionally biased region" description="Polar residues" evidence="1">
    <location>
        <begin position="245"/>
        <end position="261"/>
    </location>
</feature>
<accession>A0A0F8B3W5</accession>
<evidence type="ECO:0000313" key="2">
    <source>
        <dbReference type="EMBL" id="KKF96411.1"/>
    </source>
</evidence>
<dbReference type="EMBL" id="LBBL01000044">
    <property type="protein sequence ID" value="KKF96411.1"/>
    <property type="molecule type" value="Genomic_DNA"/>
</dbReference>
<feature type="compositionally biased region" description="Low complexity" evidence="1">
    <location>
        <begin position="28"/>
        <end position="49"/>
    </location>
</feature>
<dbReference type="OrthoDB" id="3363286at2759"/>
<feature type="region of interest" description="Disordered" evidence="1">
    <location>
        <begin position="19"/>
        <end position="53"/>
    </location>
</feature>
<comment type="caution">
    <text evidence="2">The sequence shown here is derived from an EMBL/GenBank/DDBJ whole genome shotgun (WGS) entry which is preliminary data.</text>
</comment>
<dbReference type="AlphaFoldDB" id="A0A0F8B3W5"/>